<comment type="subcellular location">
    <subcellularLocation>
        <location evidence="1">Nucleus</location>
        <location evidence="1">Nucleolus</location>
    </subcellularLocation>
</comment>
<feature type="compositionally biased region" description="Acidic residues" evidence="4">
    <location>
        <begin position="681"/>
        <end position="692"/>
    </location>
</feature>
<feature type="compositionally biased region" description="Acidic residues" evidence="4">
    <location>
        <begin position="95"/>
        <end position="119"/>
    </location>
</feature>
<feature type="compositionally biased region" description="Acidic residues" evidence="4">
    <location>
        <begin position="517"/>
        <end position="531"/>
    </location>
</feature>
<feature type="compositionally biased region" description="Acidic residues" evidence="4">
    <location>
        <begin position="229"/>
        <end position="266"/>
    </location>
</feature>
<reference evidence="6" key="1">
    <citation type="journal article" date="2011" name="Science">
        <title>The plant cell wall-decomposing machinery underlies the functional diversity of forest fungi.</title>
        <authorList>
            <person name="Eastwood D.C."/>
            <person name="Floudas D."/>
            <person name="Binder M."/>
            <person name="Majcherczyk A."/>
            <person name="Schneider P."/>
            <person name="Aerts A."/>
            <person name="Asiegbu F.O."/>
            <person name="Baker S.E."/>
            <person name="Barry K."/>
            <person name="Bendiksby M."/>
            <person name="Blumentritt M."/>
            <person name="Coutinho P.M."/>
            <person name="Cullen D."/>
            <person name="de Vries R.P."/>
            <person name="Gathman A."/>
            <person name="Goodell B."/>
            <person name="Henrissat B."/>
            <person name="Ihrmark K."/>
            <person name="Kauserud H."/>
            <person name="Kohler A."/>
            <person name="LaButti K."/>
            <person name="Lapidus A."/>
            <person name="Lavin J.L."/>
            <person name="Lee Y.-H."/>
            <person name="Lindquist E."/>
            <person name="Lilly W."/>
            <person name="Lucas S."/>
            <person name="Morin E."/>
            <person name="Murat C."/>
            <person name="Oguiza J.A."/>
            <person name="Park J."/>
            <person name="Pisabarro A.G."/>
            <person name="Riley R."/>
            <person name="Rosling A."/>
            <person name="Salamov A."/>
            <person name="Schmidt O."/>
            <person name="Schmutz J."/>
            <person name="Skrede I."/>
            <person name="Stenlid J."/>
            <person name="Wiebenga A."/>
            <person name="Xie X."/>
            <person name="Kuees U."/>
            <person name="Hibbett D.S."/>
            <person name="Hoffmeister D."/>
            <person name="Hoegberg N."/>
            <person name="Martin F."/>
            <person name="Grigoriev I.V."/>
            <person name="Watkinson S.C."/>
        </authorList>
    </citation>
    <scope>NUCLEOTIDE SEQUENCE [LARGE SCALE GENOMIC DNA]</scope>
    <source>
        <strain evidence="6">strain S7.3</strain>
    </source>
</reference>
<feature type="compositionally biased region" description="Basic and acidic residues" evidence="4">
    <location>
        <begin position="120"/>
        <end position="129"/>
    </location>
</feature>
<dbReference type="OMA" id="QVIEPMD"/>
<name>F8PGI7_SERL3</name>
<feature type="compositionally biased region" description="Polar residues" evidence="4">
    <location>
        <begin position="793"/>
        <end position="804"/>
    </location>
</feature>
<evidence type="ECO:0000313" key="6">
    <source>
        <dbReference type="Proteomes" id="UP000008063"/>
    </source>
</evidence>
<feature type="region of interest" description="Disordered" evidence="4">
    <location>
        <begin position="743"/>
        <end position="826"/>
    </location>
</feature>
<evidence type="ECO:0000313" key="5">
    <source>
        <dbReference type="EMBL" id="EGO05420.1"/>
    </source>
</evidence>
<feature type="compositionally biased region" description="Basic and acidic residues" evidence="4">
    <location>
        <begin position="636"/>
        <end position="645"/>
    </location>
</feature>
<feature type="region of interest" description="Disordered" evidence="4">
    <location>
        <begin position="842"/>
        <end position="907"/>
    </location>
</feature>
<dbReference type="GO" id="GO:0006364">
    <property type="term" value="P:rRNA processing"/>
    <property type="evidence" value="ECO:0007669"/>
    <property type="project" value="InterPro"/>
</dbReference>
<dbReference type="Proteomes" id="UP000008063">
    <property type="component" value="Unassembled WGS sequence"/>
</dbReference>
<feature type="region of interest" description="Disordered" evidence="4">
    <location>
        <begin position="508"/>
        <end position="645"/>
    </location>
</feature>
<proteinExistence type="predicted"/>
<evidence type="ECO:0000256" key="3">
    <source>
        <dbReference type="ARBA" id="ARBA00023242"/>
    </source>
</evidence>
<gene>
    <name evidence="5" type="ORF">SERLA73DRAFT_69035</name>
</gene>
<keyword evidence="6" id="KW-1185">Reference proteome</keyword>
<dbReference type="HOGENOM" id="CLU_003783_0_0_1"/>
<dbReference type="InterPro" id="IPR006709">
    <property type="entry name" value="SSU_processome_Utp14"/>
</dbReference>
<dbReference type="PANTHER" id="PTHR14150:SF12">
    <property type="entry name" value="U3 SMALL NUCLEOLAR RNA-ASSOCIATED PROTEIN 14 HOMOLOG A"/>
    <property type="match status" value="1"/>
</dbReference>
<feature type="compositionally biased region" description="Basic and acidic residues" evidence="4">
    <location>
        <begin position="885"/>
        <end position="907"/>
    </location>
</feature>
<feature type="region of interest" description="Disordered" evidence="4">
    <location>
        <begin position="1"/>
        <end position="32"/>
    </location>
</feature>
<dbReference type="Pfam" id="PF04615">
    <property type="entry name" value="Utp14"/>
    <property type="match status" value="1"/>
</dbReference>
<protein>
    <recommendedName>
        <fullName evidence="7">Utp14-domain-containing protein</fullName>
    </recommendedName>
</protein>
<feature type="compositionally biased region" description="Basic and acidic residues" evidence="4">
    <location>
        <begin position="203"/>
        <end position="219"/>
    </location>
</feature>
<feature type="compositionally biased region" description="Basic and acidic residues" evidence="4">
    <location>
        <begin position="609"/>
        <end position="620"/>
    </location>
</feature>
<feature type="compositionally biased region" description="Polar residues" evidence="4">
    <location>
        <begin position="750"/>
        <end position="761"/>
    </location>
</feature>
<dbReference type="OrthoDB" id="277439at2759"/>
<feature type="region of interest" description="Disordered" evidence="4">
    <location>
        <begin position="671"/>
        <end position="727"/>
    </location>
</feature>
<organism evidence="6">
    <name type="scientific">Serpula lacrymans var. lacrymans (strain S7.3)</name>
    <name type="common">Dry rot fungus</name>
    <dbReference type="NCBI Taxonomy" id="936435"/>
    <lineage>
        <taxon>Eukaryota</taxon>
        <taxon>Fungi</taxon>
        <taxon>Dikarya</taxon>
        <taxon>Basidiomycota</taxon>
        <taxon>Agaricomycotina</taxon>
        <taxon>Agaricomycetes</taxon>
        <taxon>Agaricomycetidae</taxon>
        <taxon>Boletales</taxon>
        <taxon>Coniophorineae</taxon>
        <taxon>Serpulaceae</taxon>
        <taxon>Serpula</taxon>
    </lineage>
</organism>
<feature type="compositionally biased region" description="Acidic residues" evidence="4">
    <location>
        <begin position="597"/>
        <end position="608"/>
    </location>
</feature>
<keyword evidence="3" id="KW-0539">Nucleus</keyword>
<sequence>MAKTNKNTRQNISKPRPSNHKANAAGYAKRRSQKAKAIALSDVYEYAPSKVRRSKVTLDLDREEAADHGPARGGDGDSEDGYGREELKARLIGENGDEEIDSEDDEDVDSDAAFEESDEEKFSGFDFSRKGNKKATSTKKKAKKAQKSLPEVDLNEEDDVSQSESEPDDDDGDEDDEMEGEEGDEFFDVLDVFDGKADEDDSAEKGNTKKSSTKKEKQRIPSKKKRESEEDDDEEMGEDEEMDEDEDDETVDENEVDEPSDLDDPSPEALAELGKYIQSLDPSDNKKRKAPIDGETGETTTEQVRERKRRMLKERTEAGPEGEFGAQTGGSQKLNLDDLLAPLASSSSALASLKKATKPLASTSTKAIKTLSAPLPQRTQERLDREAAYEQTKAEVDKWSATMKRIKEAEHLSFPLQAQPMVRPSNLELAAKFKPTTELESAVDKLLKAAQMREEDIAKTEDLQMAHLSVEEVAARRAELRSMRELAFRAEVKAKRVAKIKSKTYRRIRKKQREKLDGEEREAAEEEDDEDATLKREVERARERATLRHNNTGKWAKAMKGREGLDIDQRREIGEMLERGERLRRKIRGERGSQDGSGDDDDNSDDDTEKGVDDLKRDAFEELANLADGTTPEPTDQGKSKSVFDMKFMRDAAARRERETDAMVDDFAREMGVSRQRGDDESNDEIDVDVSEEGGNIDGSVVQRTGGRMVFRPGGLNTAINLRPTGSLASDISSVTLRSADLLQEPPSPQHSLSTETSRAQVSLPPPSASVPESNPWLAHSSTAHAPRKKNETLVQKDSTTLSKAANKLKKQVQKSGEEKDRVREDATLEINLGDVLKLPEDTVASGSKPSEVSHVASKKKGKSKAKKEPVKSSNPIEHNDDDSDVHSEVEEQERALEQKGDKKGKSVKAFEQRDLVALAFAGDNVVQEFEEAKRREMEADAPREIDTTLPGWGSWGGSGTSKAPPKPHLVKKIAGIDPASRADYKKAHVIISERRDKKAAKYLVKELPHPYTSHAQFERSMAVPLGAEWNTRVSFQRGTLPRVVKKMGKVIDPLEKLF</sequence>
<dbReference type="AlphaFoldDB" id="F8PGI7"/>
<dbReference type="PANTHER" id="PTHR14150">
    <property type="entry name" value="U3 SMALL NUCLEOLAR RNA-ASSOCIATED PROTEIN 14"/>
    <property type="match status" value="1"/>
</dbReference>
<feature type="compositionally biased region" description="Acidic residues" evidence="4">
    <location>
        <begin position="153"/>
        <end position="188"/>
    </location>
</feature>
<feature type="compositionally biased region" description="Basic residues" evidence="4">
    <location>
        <begin position="857"/>
        <end position="866"/>
    </location>
</feature>
<feature type="compositionally biased region" description="Basic and acidic residues" evidence="4">
    <location>
        <begin position="937"/>
        <end position="947"/>
    </location>
</feature>
<evidence type="ECO:0000256" key="2">
    <source>
        <dbReference type="ARBA" id="ARBA00022553"/>
    </source>
</evidence>
<feature type="compositionally biased region" description="Basic and acidic residues" evidence="4">
    <location>
        <begin position="560"/>
        <end position="581"/>
    </location>
</feature>
<feature type="region of interest" description="Disordered" evidence="4">
    <location>
        <begin position="937"/>
        <end position="968"/>
    </location>
</feature>
<feature type="compositionally biased region" description="Basic residues" evidence="4">
    <location>
        <begin position="130"/>
        <end position="146"/>
    </location>
</feature>
<dbReference type="InParanoid" id="F8PGI7"/>
<feature type="compositionally biased region" description="Basic and acidic residues" evidence="4">
    <location>
        <begin position="81"/>
        <end position="91"/>
    </location>
</feature>
<feature type="region of interest" description="Disordered" evidence="4">
    <location>
        <begin position="51"/>
        <end position="331"/>
    </location>
</feature>
<dbReference type="FunCoup" id="F8PGI7">
    <property type="interactions" value="397"/>
</dbReference>
<feature type="compositionally biased region" description="Basic and acidic residues" evidence="4">
    <location>
        <begin position="56"/>
        <end position="70"/>
    </location>
</feature>
<dbReference type="STRING" id="936435.F8PGI7"/>
<evidence type="ECO:0008006" key="7">
    <source>
        <dbReference type="Google" id="ProtNLM"/>
    </source>
</evidence>
<evidence type="ECO:0000256" key="1">
    <source>
        <dbReference type="ARBA" id="ARBA00004604"/>
    </source>
</evidence>
<feature type="compositionally biased region" description="Polar residues" evidence="4">
    <location>
        <begin position="1"/>
        <end position="13"/>
    </location>
</feature>
<accession>F8PGI7</accession>
<feature type="compositionally biased region" description="Basic and acidic residues" evidence="4">
    <location>
        <begin position="532"/>
        <end position="546"/>
    </location>
</feature>
<dbReference type="GO" id="GO:0032040">
    <property type="term" value="C:small-subunit processome"/>
    <property type="evidence" value="ECO:0007669"/>
    <property type="project" value="InterPro"/>
</dbReference>
<dbReference type="EMBL" id="GL945474">
    <property type="protein sequence ID" value="EGO05420.1"/>
    <property type="molecule type" value="Genomic_DNA"/>
</dbReference>
<feature type="compositionally biased region" description="Basic and acidic residues" evidence="4">
    <location>
        <begin position="816"/>
        <end position="826"/>
    </location>
</feature>
<evidence type="ECO:0000256" key="4">
    <source>
        <dbReference type="SAM" id="MobiDB-lite"/>
    </source>
</evidence>
<keyword evidence="2" id="KW-0597">Phosphoprotein</keyword>